<dbReference type="CDD" id="cd00093">
    <property type="entry name" value="HTH_XRE"/>
    <property type="match status" value="1"/>
</dbReference>
<evidence type="ECO:0000313" key="4">
    <source>
        <dbReference type="Proteomes" id="UP000810207"/>
    </source>
</evidence>
<keyword evidence="4" id="KW-1185">Reference proteome</keyword>
<dbReference type="PROSITE" id="PS50943">
    <property type="entry name" value="HTH_CROC1"/>
    <property type="match status" value="1"/>
</dbReference>
<evidence type="ECO:0000256" key="1">
    <source>
        <dbReference type="ARBA" id="ARBA00023125"/>
    </source>
</evidence>
<dbReference type="SMART" id="SM00530">
    <property type="entry name" value="HTH_XRE"/>
    <property type="match status" value="1"/>
</dbReference>
<gene>
    <name evidence="3" type="ORF">J2Z28_000454</name>
</gene>
<reference evidence="3 4" key="1">
    <citation type="submission" date="2021-03" db="EMBL/GenBank/DDBJ databases">
        <title>Genomic Encyclopedia of Type Strains, Phase IV (KMG-IV): sequencing the most valuable type-strain genomes for metagenomic binning, comparative biology and taxonomic classification.</title>
        <authorList>
            <person name="Goeker M."/>
        </authorList>
    </citation>
    <scope>NUCLEOTIDE SEQUENCE [LARGE SCALE GENOMIC DNA]</scope>
    <source>
        <strain evidence="3 4">DSM 21292</strain>
    </source>
</reference>
<dbReference type="InterPro" id="IPR010982">
    <property type="entry name" value="Lambda_DNA-bd_dom_sf"/>
</dbReference>
<proteinExistence type="predicted"/>
<feature type="domain" description="HTH cro/C1-type" evidence="2">
    <location>
        <begin position="2"/>
        <end position="54"/>
    </location>
</feature>
<dbReference type="InterPro" id="IPR001387">
    <property type="entry name" value="Cro/C1-type_HTH"/>
</dbReference>
<dbReference type="PANTHER" id="PTHR46558">
    <property type="entry name" value="TRACRIPTIONAL REGULATORY PROTEIN-RELATED-RELATED"/>
    <property type="match status" value="1"/>
</dbReference>
<dbReference type="Gene3D" id="1.10.260.40">
    <property type="entry name" value="lambda repressor-like DNA-binding domains"/>
    <property type="match status" value="1"/>
</dbReference>
<dbReference type="SUPFAM" id="SSF47413">
    <property type="entry name" value="lambda repressor-like DNA-binding domains"/>
    <property type="match status" value="1"/>
</dbReference>
<sequence>MELRKERRLTQQEISKSLKMARTTYSGYENGSREPDNETLNKIADFLEVSVDYLLGRTEQRKQVLSEPSRALIDSLNLTDEEIMKNIRFEVDGIELEEDDVKRFIGLVRLERSMRKKQSE</sequence>
<dbReference type="Pfam" id="PF01381">
    <property type="entry name" value="HTH_3"/>
    <property type="match status" value="1"/>
</dbReference>
<dbReference type="Proteomes" id="UP000810207">
    <property type="component" value="Unassembled WGS sequence"/>
</dbReference>
<name>A0ABS4RLR9_PAEXY</name>
<keyword evidence="1" id="KW-0238">DNA-binding</keyword>
<organism evidence="3 4">
    <name type="scientific">Paenibacillus xylanexedens</name>
    <dbReference type="NCBI Taxonomy" id="528191"/>
    <lineage>
        <taxon>Bacteria</taxon>
        <taxon>Bacillati</taxon>
        <taxon>Bacillota</taxon>
        <taxon>Bacilli</taxon>
        <taxon>Bacillales</taxon>
        <taxon>Paenibacillaceae</taxon>
        <taxon>Paenibacillus</taxon>
    </lineage>
</organism>
<dbReference type="EMBL" id="JAGIKV010000001">
    <property type="protein sequence ID" value="MBP2243849.1"/>
    <property type="molecule type" value="Genomic_DNA"/>
</dbReference>
<accession>A0ABS4RLR9</accession>
<dbReference type="PANTHER" id="PTHR46558:SF14">
    <property type="entry name" value="HTH-TYPE TRANSCRIPTIONAL REGULATOR ANSR"/>
    <property type="match status" value="1"/>
</dbReference>
<evidence type="ECO:0000313" key="3">
    <source>
        <dbReference type="EMBL" id="MBP2243849.1"/>
    </source>
</evidence>
<protein>
    <submittedName>
        <fullName evidence="3">Transcriptional regulator with XRE-family HTH domain</fullName>
    </submittedName>
</protein>
<comment type="caution">
    <text evidence="3">The sequence shown here is derived from an EMBL/GenBank/DDBJ whole genome shotgun (WGS) entry which is preliminary data.</text>
</comment>
<evidence type="ECO:0000259" key="2">
    <source>
        <dbReference type="PROSITE" id="PS50943"/>
    </source>
</evidence>